<sequence length="524" mass="59501">MVLKQSAIVEAYTVLGLEQGASLELVKTTYKQLALKTHPDKNPDDEDATAQFQRLSEAYNTLLKHLDRSSAPAREHSHTHFHPFGYDDGDYDDDDDYYYDDDFYDDYESDYEEKMDFYRFLFEELLRGRASRFAHSQYHHHHPHHHHHESPPETSEQYAARLRRQREEKEQAAERRAREEADRKANQERERERQRREAEQRQRAKSSAKKAEAEASRKAAEQKARAQQEKVQALRSKVFEAARRKDAAAVKKGVYEDNVDASGGEIRKGAESFAKSTPVDPKETLLHIAAKHGDIDLVQWLDSHGAEPDERNGEDMTAYHIALRNGYPEIVKHYYETYPPTDKDYAYIYRSPESQSTLRVALESREPELAWMVLDKSLYNQTEIDDAWKLVASKKFKSSISPAAKYDEFKNLFATYGGYSASSEQPDNLQSADSAPSSQPSSRQQNGKSQQQGRPRPIVTTNDVRSHTTSPVSAVSENPQTPMSASPSTNSSRGGRGRGRGRGQFRGRGRGRGRGEAPVGVASA</sequence>
<dbReference type="CDD" id="cd06257">
    <property type="entry name" value="DnaJ"/>
    <property type="match status" value="1"/>
</dbReference>
<dbReference type="PROSITE" id="PS50088">
    <property type="entry name" value="ANK_REPEAT"/>
    <property type="match status" value="1"/>
</dbReference>
<dbReference type="InterPro" id="IPR052276">
    <property type="entry name" value="Diphthamide-biosynth_chaperone"/>
</dbReference>
<dbReference type="AlphaFoldDB" id="A0A371DWA3"/>
<evidence type="ECO:0000256" key="2">
    <source>
        <dbReference type="SAM" id="MobiDB-lite"/>
    </source>
</evidence>
<accession>A0A371DWA3</accession>
<feature type="compositionally biased region" description="Basic and acidic residues" evidence="2">
    <location>
        <begin position="209"/>
        <end position="228"/>
    </location>
</feature>
<dbReference type="InterPro" id="IPR036770">
    <property type="entry name" value="Ankyrin_rpt-contain_sf"/>
</dbReference>
<dbReference type="InterPro" id="IPR001623">
    <property type="entry name" value="DnaJ_domain"/>
</dbReference>
<dbReference type="PROSITE" id="PS50076">
    <property type="entry name" value="DNAJ_2"/>
    <property type="match status" value="1"/>
</dbReference>
<feature type="compositionally biased region" description="Basic residues" evidence="2">
    <location>
        <begin position="136"/>
        <end position="148"/>
    </location>
</feature>
<feature type="compositionally biased region" description="Low complexity" evidence="2">
    <location>
        <begin position="430"/>
        <end position="445"/>
    </location>
</feature>
<dbReference type="SMART" id="SM00248">
    <property type="entry name" value="ANK"/>
    <property type="match status" value="2"/>
</dbReference>
<dbReference type="PANTHER" id="PTHR44240:SF10">
    <property type="entry name" value="J DOMAIN-CONTAINING PROTEIN"/>
    <property type="match status" value="1"/>
</dbReference>
<reference evidence="4 5" key="1">
    <citation type="journal article" date="2018" name="Biotechnol. Biofuels">
        <title>Integrative visual omics of the white-rot fungus Polyporus brumalis exposes the biotechnological potential of its oxidative enzymes for delignifying raw plant biomass.</title>
        <authorList>
            <person name="Miyauchi S."/>
            <person name="Rancon A."/>
            <person name="Drula E."/>
            <person name="Hage H."/>
            <person name="Chaduli D."/>
            <person name="Favel A."/>
            <person name="Grisel S."/>
            <person name="Henrissat B."/>
            <person name="Herpoel-Gimbert I."/>
            <person name="Ruiz-Duenas F.J."/>
            <person name="Chevret D."/>
            <person name="Hainaut M."/>
            <person name="Lin J."/>
            <person name="Wang M."/>
            <person name="Pangilinan J."/>
            <person name="Lipzen A."/>
            <person name="Lesage-Meessen L."/>
            <person name="Navarro D."/>
            <person name="Riley R."/>
            <person name="Grigoriev I.V."/>
            <person name="Zhou S."/>
            <person name="Raouche S."/>
            <person name="Rosso M.N."/>
        </authorList>
    </citation>
    <scope>NUCLEOTIDE SEQUENCE [LARGE SCALE GENOMIC DNA]</scope>
    <source>
        <strain evidence="4 5">BRFM 1820</strain>
    </source>
</reference>
<feature type="region of interest" description="Disordered" evidence="2">
    <location>
        <begin position="421"/>
        <end position="524"/>
    </location>
</feature>
<dbReference type="SUPFAM" id="SSF48403">
    <property type="entry name" value="Ankyrin repeat"/>
    <property type="match status" value="1"/>
</dbReference>
<dbReference type="Proteomes" id="UP000256964">
    <property type="component" value="Unassembled WGS sequence"/>
</dbReference>
<dbReference type="PROSITE" id="PS50297">
    <property type="entry name" value="ANK_REP_REGION"/>
    <property type="match status" value="1"/>
</dbReference>
<protein>
    <submittedName>
        <fullName evidence="4">DnaJ-domain-containing protein</fullName>
    </submittedName>
</protein>
<feature type="region of interest" description="Disordered" evidence="2">
    <location>
        <begin position="136"/>
        <end position="228"/>
    </location>
</feature>
<feature type="compositionally biased region" description="Basic residues" evidence="2">
    <location>
        <begin position="495"/>
        <end position="512"/>
    </location>
</feature>
<dbReference type="PANTHER" id="PTHR44240">
    <property type="entry name" value="DNAJ DOMAIN (PROKARYOTIC HEAT SHOCK PROTEIN)-RELATED"/>
    <property type="match status" value="1"/>
</dbReference>
<dbReference type="InterPro" id="IPR002110">
    <property type="entry name" value="Ankyrin_rpt"/>
</dbReference>
<dbReference type="OrthoDB" id="442087at2759"/>
<evidence type="ECO:0000259" key="3">
    <source>
        <dbReference type="PROSITE" id="PS50076"/>
    </source>
</evidence>
<feature type="compositionally biased region" description="Basic and acidic residues" evidence="2">
    <location>
        <begin position="165"/>
        <end position="202"/>
    </location>
</feature>
<dbReference type="SMART" id="SM00271">
    <property type="entry name" value="DnaJ"/>
    <property type="match status" value="1"/>
</dbReference>
<dbReference type="SUPFAM" id="SSF46565">
    <property type="entry name" value="Chaperone J-domain"/>
    <property type="match status" value="1"/>
</dbReference>
<keyword evidence="1" id="KW-0040">ANK repeat</keyword>
<gene>
    <name evidence="4" type="ORF">OH76DRAFT_1336390</name>
</gene>
<dbReference type="Gene3D" id="1.25.40.20">
    <property type="entry name" value="Ankyrin repeat-containing domain"/>
    <property type="match status" value="1"/>
</dbReference>
<dbReference type="EMBL" id="KZ857380">
    <property type="protein sequence ID" value="RDX56823.1"/>
    <property type="molecule type" value="Genomic_DNA"/>
</dbReference>
<name>A0A371DWA3_9APHY</name>
<dbReference type="InterPro" id="IPR036869">
    <property type="entry name" value="J_dom_sf"/>
</dbReference>
<feature type="repeat" description="ANK" evidence="1">
    <location>
        <begin position="281"/>
        <end position="313"/>
    </location>
</feature>
<proteinExistence type="predicted"/>
<organism evidence="4 5">
    <name type="scientific">Lentinus brumalis</name>
    <dbReference type="NCBI Taxonomy" id="2498619"/>
    <lineage>
        <taxon>Eukaryota</taxon>
        <taxon>Fungi</taxon>
        <taxon>Dikarya</taxon>
        <taxon>Basidiomycota</taxon>
        <taxon>Agaricomycotina</taxon>
        <taxon>Agaricomycetes</taxon>
        <taxon>Polyporales</taxon>
        <taxon>Polyporaceae</taxon>
        <taxon>Lentinus</taxon>
    </lineage>
</organism>
<dbReference type="STRING" id="139420.A0A371DWA3"/>
<evidence type="ECO:0000313" key="4">
    <source>
        <dbReference type="EMBL" id="RDX56823.1"/>
    </source>
</evidence>
<dbReference type="Pfam" id="PF00226">
    <property type="entry name" value="DnaJ"/>
    <property type="match status" value="1"/>
</dbReference>
<dbReference type="Gene3D" id="1.10.287.110">
    <property type="entry name" value="DnaJ domain"/>
    <property type="match status" value="1"/>
</dbReference>
<evidence type="ECO:0000313" key="5">
    <source>
        <dbReference type="Proteomes" id="UP000256964"/>
    </source>
</evidence>
<keyword evidence="5" id="KW-1185">Reference proteome</keyword>
<feature type="compositionally biased region" description="Polar residues" evidence="2">
    <location>
        <begin position="446"/>
        <end position="492"/>
    </location>
</feature>
<dbReference type="Pfam" id="PF13637">
    <property type="entry name" value="Ank_4"/>
    <property type="match status" value="1"/>
</dbReference>
<evidence type="ECO:0000256" key="1">
    <source>
        <dbReference type="PROSITE-ProRule" id="PRU00023"/>
    </source>
</evidence>
<feature type="domain" description="J" evidence="3">
    <location>
        <begin position="10"/>
        <end position="85"/>
    </location>
</feature>
<dbReference type="PRINTS" id="PR00625">
    <property type="entry name" value="JDOMAIN"/>
</dbReference>